<gene>
    <name evidence="1" type="ORF">PIB30_025263</name>
</gene>
<evidence type="ECO:0000313" key="2">
    <source>
        <dbReference type="Proteomes" id="UP001341840"/>
    </source>
</evidence>
<accession>A0ABU6T9P1</accession>
<organism evidence="1 2">
    <name type="scientific">Stylosanthes scabra</name>
    <dbReference type="NCBI Taxonomy" id="79078"/>
    <lineage>
        <taxon>Eukaryota</taxon>
        <taxon>Viridiplantae</taxon>
        <taxon>Streptophyta</taxon>
        <taxon>Embryophyta</taxon>
        <taxon>Tracheophyta</taxon>
        <taxon>Spermatophyta</taxon>
        <taxon>Magnoliopsida</taxon>
        <taxon>eudicotyledons</taxon>
        <taxon>Gunneridae</taxon>
        <taxon>Pentapetalae</taxon>
        <taxon>rosids</taxon>
        <taxon>fabids</taxon>
        <taxon>Fabales</taxon>
        <taxon>Fabaceae</taxon>
        <taxon>Papilionoideae</taxon>
        <taxon>50 kb inversion clade</taxon>
        <taxon>dalbergioids sensu lato</taxon>
        <taxon>Dalbergieae</taxon>
        <taxon>Pterocarpus clade</taxon>
        <taxon>Stylosanthes</taxon>
    </lineage>
</organism>
<sequence>MVEPVELDAVVSGAEVGPHLGIAASMRRKVQPLWRGIILMLLLKWRIMMVLCGRLGSITRPPAGHNNDGKVGTDGEGNAVASDAKGCASGVNLFAHIIDISCREQLPCILDPLDRLDNACVCLLIGGLERRWWWSI</sequence>
<proteinExistence type="predicted"/>
<keyword evidence="2" id="KW-1185">Reference proteome</keyword>
<protein>
    <submittedName>
        <fullName evidence="1">Uncharacterized protein</fullName>
    </submittedName>
</protein>
<name>A0ABU6T9P1_9FABA</name>
<reference evidence="1 2" key="1">
    <citation type="journal article" date="2023" name="Plants (Basel)">
        <title>Bridging the Gap: Combining Genomics and Transcriptomics Approaches to Understand Stylosanthes scabra, an Orphan Legume from the Brazilian Caatinga.</title>
        <authorList>
            <person name="Ferreira-Neto J.R.C."/>
            <person name="da Silva M.D."/>
            <person name="Binneck E."/>
            <person name="de Melo N.F."/>
            <person name="da Silva R.H."/>
            <person name="de Melo A.L.T.M."/>
            <person name="Pandolfi V."/>
            <person name="Bustamante F.O."/>
            <person name="Brasileiro-Vidal A.C."/>
            <person name="Benko-Iseppon A.M."/>
        </authorList>
    </citation>
    <scope>NUCLEOTIDE SEQUENCE [LARGE SCALE GENOMIC DNA]</scope>
    <source>
        <tissue evidence="1">Leaves</tissue>
    </source>
</reference>
<comment type="caution">
    <text evidence="1">The sequence shown here is derived from an EMBL/GenBank/DDBJ whole genome shotgun (WGS) entry which is preliminary data.</text>
</comment>
<dbReference type="Proteomes" id="UP001341840">
    <property type="component" value="Unassembled WGS sequence"/>
</dbReference>
<evidence type="ECO:0000313" key="1">
    <source>
        <dbReference type="EMBL" id="MED6145437.1"/>
    </source>
</evidence>
<dbReference type="EMBL" id="JASCZI010090713">
    <property type="protein sequence ID" value="MED6145437.1"/>
    <property type="molecule type" value="Genomic_DNA"/>
</dbReference>